<dbReference type="InterPro" id="IPR056923">
    <property type="entry name" value="Minor_tail_gp31_C"/>
</dbReference>
<evidence type="ECO:0000259" key="1">
    <source>
        <dbReference type="Pfam" id="PF24243"/>
    </source>
</evidence>
<organism evidence="2 3">
    <name type="scientific">Candidatus Devosia phytovorans</name>
    <dbReference type="NCBI Taxonomy" id="3121372"/>
    <lineage>
        <taxon>Bacteria</taxon>
        <taxon>Pseudomonadati</taxon>
        <taxon>Pseudomonadota</taxon>
        <taxon>Alphaproteobacteria</taxon>
        <taxon>Hyphomicrobiales</taxon>
        <taxon>Devosiaceae</taxon>
        <taxon>Devosia</taxon>
    </lineage>
</organism>
<dbReference type="EMBL" id="CP119312">
    <property type="protein sequence ID" value="WEK04567.1"/>
    <property type="molecule type" value="Genomic_DNA"/>
</dbReference>
<name>A0AAJ6AZW5_9HYPH</name>
<gene>
    <name evidence="2" type="ORF">P0Y65_20725</name>
</gene>
<accession>A0AAJ6AZW5</accession>
<proteinExistence type="predicted"/>
<dbReference type="AlphaFoldDB" id="A0AAJ6AZW5"/>
<protein>
    <recommendedName>
        <fullName evidence="1">Minor tail protein gp31 C-terminal domain-containing protein</fullName>
    </recommendedName>
</protein>
<evidence type="ECO:0000313" key="2">
    <source>
        <dbReference type="EMBL" id="WEK04567.1"/>
    </source>
</evidence>
<feature type="domain" description="Minor tail protein gp31 C-terminal" evidence="1">
    <location>
        <begin position="137"/>
        <end position="161"/>
    </location>
</feature>
<dbReference type="Proteomes" id="UP001217476">
    <property type="component" value="Chromosome"/>
</dbReference>
<evidence type="ECO:0000313" key="3">
    <source>
        <dbReference type="Proteomes" id="UP001217476"/>
    </source>
</evidence>
<reference evidence="2" key="1">
    <citation type="submission" date="2023-03" db="EMBL/GenBank/DDBJ databases">
        <title>Andean soil-derived lignocellulolytic bacterial consortium as a source of novel taxa and putative plastic-active enzymes.</title>
        <authorList>
            <person name="Diaz-Garcia L."/>
            <person name="Chuvochina M."/>
            <person name="Feuerriegel G."/>
            <person name="Bunk B."/>
            <person name="Sproer C."/>
            <person name="Streit W.R."/>
            <person name="Rodriguez L.M."/>
            <person name="Overmann J."/>
            <person name="Jimenez D.J."/>
        </authorList>
    </citation>
    <scope>NUCLEOTIDE SEQUENCE</scope>
    <source>
        <strain evidence="2">MAG 4196</strain>
    </source>
</reference>
<dbReference type="Pfam" id="PF12789">
    <property type="entry name" value="PTR"/>
    <property type="match status" value="2"/>
</dbReference>
<dbReference type="Pfam" id="PF24243">
    <property type="entry name" value="Phage_tail_C"/>
    <property type="match status" value="1"/>
</dbReference>
<sequence length="161" mass="17925">MAQTTHRQYPLPDTEADIDEEFYRLANVTLPKIDLDMHSLFEAIGGKADSDHRHGIAEIEDLQQALDSKMAADRVFSLSDIGEFTGFEAAPDGYIPVKVGDRIVFQSGLSALGEHHHPVREVDGLEDALDDKADKSNFWSGTQAQYDALPEKVAGRYYFII</sequence>